<organism evidence="1 2">
    <name type="scientific">Halteria grandinella</name>
    <dbReference type="NCBI Taxonomy" id="5974"/>
    <lineage>
        <taxon>Eukaryota</taxon>
        <taxon>Sar</taxon>
        <taxon>Alveolata</taxon>
        <taxon>Ciliophora</taxon>
        <taxon>Intramacronucleata</taxon>
        <taxon>Spirotrichea</taxon>
        <taxon>Stichotrichia</taxon>
        <taxon>Sporadotrichida</taxon>
        <taxon>Halteriidae</taxon>
        <taxon>Halteria</taxon>
    </lineage>
</organism>
<reference evidence="1" key="1">
    <citation type="submission" date="2019-06" db="EMBL/GenBank/DDBJ databases">
        <authorList>
            <person name="Zheng W."/>
        </authorList>
    </citation>
    <scope>NUCLEOTIDE SEQUENCE</scope>
    <source>
        <strain evidence="1">QDHG01</strain>
    </source>
</reference>
<evidence type="ECO:0000313" key="2">
    <source>
        <dbReference type="Proteomes" id="UP000785679"/>
    </source>
</evidence>
<dbReference type="EMBL" id="RRYP01006514">
    <property type="protein sequence ID" value="TNV81145.1"/>
    <property type="molecule type" value="Genomic_DNA"/>
</dbReference>
<dbReference type="Proteomes" id="UP000785679">
    <property type="component" value="Unassembled WGS sequence"/>
</dbReference>
<sequence>MLLWCLQDLASMFNGLNQQFKSVNNINLHNLSDLAWASFTLKLIILPLIAITAEIAMLAREEYNIPCFSIASNAVKAFHLYFVNILIRLRWQRIVLWLIHTSNSVIELHNLLRNISLDEVEEPVEIASVELIDHCYSYCPKECQAQKLERRDQLEFPYSPSERVQQLLFSKRDILICDHSNRVRHLPSISKRIVAHQAEHAHFITLINYLRILLIEAIRTKEEYRVSQSSEKSFLRLFRNVFCQLISKIVCFSPSGCTYRNPLMRRELFSLNQTMWRDQLIDVGIFDFVYSRGKQKPFYNKLGFLMQHCFALNFHIIIYHFLPSSTCCCRVLFHLCLQFVETGIGQAFSQGPHILFAFELREIQILNVHRSLKLSELCLLQFQLLNLLMIPLNTRIAIQANCPCEQSQYKPSSVLDYNLLLIIKICHFTNYSQSNI</sequence>
<accession>A0A8J8NVR6</accession>
<evidence type="ECO:0000313" key="1">
    <source>
        <dbReference type="EMBL" id="TNV81145.1"/>
    </source>
</evidence>
<gene>
    <name evidence="1" type="ORF">FGO68_gene1618</name>
</gene>
<proteinExistence type="predicted"/>
<keyword evidence="2" id="KW-1185">Reference proteome</keyword>
<name>A0A8J8NVR6_HALGN</name>
<comment type="caution">
    <text evidence="1">The sequence shown here is derived from an EMBL/GenBank/DDBJ whole genome shotgun (WGS) entry which is preliminary data.</text>
</comment>
<protein>
    <submittedName>
        <fullName evidence="1">Uncharacterized protein</fullName>
    </submittedName>
</protein>
<dbReference type="AlphaFoldDB" id="A0A8J8NVR6"/>